<accession>A0A1M4Z676</accession>
<sequence length="112" mass="13195">MDLVSLVDKTLSPLKIPVLWQIRPGKFPGISYHFFNESGILFGDGEVERMTVSCQVDIWSKDGHENIKKEVKKLMKKSRFLEPYSYDGYEKEVKLYHTVMVFNYHYKEGETR</sequence>
<proteinExistence type="predicted"/>
<gene>
    <name evidence="1" type="ORF">SAMN02745784_02921</name>
</gene>
<dbReference type="GeneID" id="90994548"/>
<protein>
    <submittedName>
        <fullName evidence="1">Uncharacterized protein</fullName>
    </submittedName>
</protein>
<organism evidence="1 2">
    <name type="scientific">Tissierella praeacuta DSM 18095</name>
    <dbReference type="NCBI Taxonomy" id="1123404"/>
    <lineage>
        <taxon>Bacteria</taxon>
        <taxon>Bacillati</taxon>
        <taxon>Bacillota</taxon>
        <taxon>Tissierellia</taxon>
        <taxon>Tissierellales</taxon>
        <taxon>Tissierellaceae</taxon>
        <taxon>Tissierella</taxon>
    </lineage>
</organism>
<name>A0A1M4Z676_9FIRM</name>
<keyword evidence="2" id="KW-1185">Reference proteome</keyword>
<evidence type="ECO:0000313" key="1">
    <source>
        <dbReference type="EMBL" id="SHF13500.1"/>
    </source>
</evidence>
<dbReference type="Proteomes" id="UP000184114">
    <property type="component" value="Unassembled WGS sequence"/>
</dbReference>
<reference evidence="2" key="1">
    <citation type="submission" date="2016-11" db="EMBL/GenBank/DDBJ databases">
        <authorList>
            <person name="Varghese N."/>
            <person name="Submissions S."/>
        </authorList>
    </citation>
    <scope>NUCLEOTIDE SEQUENCE [LARGE SCALE GENOMIC DNA]</scope>
    <source>
        <strain evidence="2">DSM 18095</strain>
    </source>
</reference>
<dbReference type="EMBL" id="FQTY01000022">
    <property type="protein sequence ID" value="SHF13500.1"/>
    <property type="molecule type" value="Genomic_DNA"/>
</dbReference>
<dbReference type="AlphaFoldDB" id="A0A1M4Z676"/>
<evidence type="ECO:0000313" key="2">
    <source>
        <dbReference type="Proteomes" id="UP000184114"/>
    </source>
</evidence>
<dbReference type="RefSeq" id="WP_072977661.1">
    <property type="nucleotide sequence ID" value="NZ_FQTY01000022.1"/>
</dbReference>
<dbReference type="STRING" id="1123404.SAMN02745784_02921"/>